<evidence type="ECO:0000259" key="1">
    <source>
        <dbReference type="Pfam" id="PF07727"/>
    </source>
</evidence>
<dbReference type="OrthoDB" id="411615at2759"/>
<dbReference type="AlphaFoldDB" id="A0A371GVK6"/>
<name>A0A371GVK6_MUCPR</name>
<keyword evidence="3" id="KW-1185">Reference proteome</keyword>
<comment type="caution">
    <text evidence="2">The sequence shown here is derived from an EMBL/GenBank/DDBJ whole genome shotgun (WGS) entry which is preliminary data.</text>
</comment>
<accession>A0A371GVK6</accession>
<reference evidence="2" key="1">
    <citation type="submission" date="2018-05" db="EMBL/GenBank/DDBJ databases">
        <title>Draft genome of Mucuna pruriens seed.</title>
        <authorList>
            <person name="Nnadi N.E."/>
            <person name="Vos R."/>
            <person name="Hasami M.H."/>
            <person name="Devisetty U.K."/>
            <person name="Aguiy J.C."/>
        </authorList>
    </citation>
    <scope>NUCLEOTIDE SEQUENCE [LARGE SCALE GENOMIC DNA]</scope>
    <source>
        <strain evidence="2">JCA_2017</strain>
    </source>
</reference>
<dbReference type="Pfam" id="PF07727">
    <property type="entry name" value="RVT_2"/>
    <property type="match status" value="1"/>
</dbReference>
<dbReference type="STRING" id="157652.A0A371GVK6"/>
<protein>
    <recommendedName>
        <fullName evidence="1">Reverse transcriptase Ty1/copia-type domain-containing protein</fullName>
    </recommendedName>
</protein>
<proteinExistence type="predicted"/>
<dbReference type="EMBL" id="QJKJ01004369">
    <property type="protein sequence ID" value="RDX94463.1"/>
    <property type="molecule type" value="Genomic_DNA"/>
</dbReference>
<evidence type="ECO:0000313" key="2">
    <source>
        <dbReference type="EMBL" id="RDX94463.1"/>
    </source>
</evidence>
<sequence>MKDELKSMQDNDVWDLVELPEGVKPIGCKWIFKTKKDSKGNIERYKARLVAKGFIHKEGIDYKETFSLNHNGTIYGMKTKEIHMWPKIGFSSMVSQVPSRNPLPHDDTPEVGEEFPFKVWFREARSSDTLGDPSSWVDPNVVKPSRFRQRLSRDDLSKDNLAWSWLSANRRYRDGVPLSHTRKHSISSSPVQVPHSSSQSISALGSLMTIAKGSSIAIPRIYAIATSSVGRD</sequence>
<dbReference type="Proteomes" id="UP000257109">
    <property type="component" value="Unassembled WGS sequence"/>
</dbReference>
<organism evidence="2 3">
    <name type="scientific">Mucuna pruriens</name>
    <name type="common">Velvet bean</name>
    <name type="synonym">Dolichos pruriens</name>
    <dbReference type="NCBI Taxonomy" id="157652"/>
    <lineage>
        <taxon>Eukaryota</taxon>
        <taxon>Viridiplantae</taxon>
        <taxon>Streptophyta</taxon>
        <taxon>Embryophyta</taxon>
        <taxon>Tracheophyta</taxon>
        <taxon>Spermatophyta</taxon>
        <taxon>Magnoliopsida</taxon>
        <taxon>eudicotyledons</taxon>
        <taxon>Gunneridae</taxon>
        <taxon>Pentapetalae</taxon>
        <taxon>rosids</taxon>
        <taxon>fabids</taxon>
        <taxon>Fabales</taxon>
        <taxon>Fabaceae</taxon>
        <taxon>Papilionoideae</taxon>
        <taxon>50 kb inversion clade</taxon>
        <taxon>NPAAA clade</taxon>
        <taxon>indigoferoid/millettioid clade</taxon>
        <taxon>Phaseoleae</taxon>
        <taxon>Mucuna</taxon>
    </lineage>
</organism>
<feature type="domain" description="Reverse transcriptase Ty1/copia-type" evidence="1">
    <location>
        <begin position="11"/>
        <end position="67"/>
    </location>
</feature>
<gene>
    <name evidence="2" type="ORF">CR513_23159</name>
</gene>
<dbReference type="InterPro" id="IPR013103">
    <property type="entry name" value="RVT_2"/>
</dbReference>
<feature type="non-terminal residue" evidence="2">
    <location>
        <position position="1"/>
    </location>
</feature>
<evidence type="ECO:0000313" key="3">
    <source>
        <dbReference type="Proteomes" id="UP000257109"/>
    </source>
</evidence>